<name>G9QHB8_9BACI</name>
<protein>
    <submittedName>
        <fullName evidence="1">CRISPR-associated protein cas8a1/cst1, subtype I-b/tneap</fullName>
    </submittedName>
</protein>
<sequence>MQIHIDGEQWPMAAGCIGLAKLYSEEELPRTSTGVQLNDKILDTLAEKFIRGLIDQFSVVKRDVRKMMWYSNQAKKQPERTKEFAAEVRKILNEQYKKVKKYFSETEECQRLKELLEKLKEIKKPEEAPFIKEYIEQYGDIAATPFINEKLTLNYVKAVILNPFYGQTSILQPVFNSKSTEEHIQQIEADFIQPAKLELMFAEKLDSATNIEEIVAFLEENKGYKPFKDLLKPIKKLNNKDQVLDYLHNQILPCSFVEGLIATQSYEEMIFSPLAFSKMKAVNFNWNFDKKLPVPISAVARLVMFMAPFGMAFYSRRLGNEQASETFRYAGMILSQKHFAEVIKENLTYQKLRGEGSSFEEAIVGLLQESIDKAKKIINSYFFLEVYSDYQMKKTLLDYYHMPPYLAHYIAYYGKTLDLLYHREYRDSFFRAVLKGIDPKEIIFDYLRVAIKNPYHAKGALFATRERKRILQAKKGVEDMKNYDKTISYVYYRGCDLRNELMKDRMAEQGEPYRASGKKKIDGIAYRLLNAAKAGNKSGFMDTIFRIHMAAGLDVPSIFVDSFKEEGLDFETISSAFIAGLIGQEQIKIEGDVTNG</sequence>
<gene>
    <name evidence="1" type="ORF">HMPREF1015_01177</name>
</gene>
<evidence type="ECO:0000313" key="1">
    <source>
        <dbReference type="EMBL" id="EHL79451.1"/>
    </source>
</evidence>
<evidence type="ECO:0000313" key="2">
    <source>
        <dbReference type="Proteomes" id="UP000011747"/>
    </source>
</evidence>
<organism evidence="1 2">
    <name type="scientific">Bacillus smithii 7_3_47FAA</name>
    <dbReference type="NCBI Taxonomy" id="665952"/>
    <lineage>
        <taxon>Bacteria</taxon>
        <taxon>Bacillati</taxon>
        <taxon>Bacillota</taxon>
        <taxon>Bacilli</taxon>
        <taxon>Bacillales</taxon>
        <taxon>Bacillaceae</taxon>
        <taxon>Bacillus</taxon>
    </lineage>
</organism>
<accession>G9QHB8</accession>
<keyword evidence="2" id="KW-1185">Reference proteome</keyword>
<reference evidence="1 2" key="1">
    <citation type="submission" date="2011-09" db="EMBL/GenBank/DDBJ databases">
        <title>The Genome Sequence of Bacillus smithii 7_3_47FAA.</title>
        <authorList>
            <consortium name="The Broad Institute Genome Sequencing Platform"/>
            <person name="Earl A."/>
            <person name="Ward D."/>
            <person name="Feldgarden M."/>
            <person name="Gevers D."/>
            <person name="Daigneault M."/>
            <person name="Strauss J."/>
            <person name="Allen-Vercoe E."/>
            <person name="Young S.K."/>
            <person name="Zeng Q."/>
            <person name="Gargeya S."/>
            <person name="Fitzgerald M."/>
            <person name="Haas B."/>
            <person name="Abouelleil A."/>
            <person name="Alvarado L."/>
            <person name="Arachchi H.M."/>
            <person name="Berlin A."/>
            <person name="Brown A."/>
            <person name="Chapman S.B."/>
            <person name="Chen Z."/>
            <person name="Dunbar C."/>
            <person name="Freedman E."/>
            <person name="Gearin G."/>
            <person name="Goldberg J."/>
            <person name="Griggs A."/>
            <person name="Gujja S."/>
            <person name="Heiman D."/>
            <person name="Howarth C."/>
            <person name="Larson L."/>
            <person name="Lui A."/>
            <person name="MacDonald P.J.P."/>
            <person name="Montmayeur A."/>
            <person name="Murphy C."/>
            <person name="Neiman D."/>
            <person name="Pearson M."/>
            <person name="Priest M."/>
            <person name="Roberts A."/>
            <person name="Saif S."/>
            <person name="Shea T."/>
            <person name="Shenoy N."/>
            <person name="Sisk P."/>
            <person name="Stolte C."/>
            <person name="Sykes S."/>
            <person name="Wortman J."/>
            <person name="Nusbaum C."/>
            <person name="Birren B."/>
        </authorList>
    </citation>
    <scope>NUCLEOTIDE SEQUENCE [LARGE SCALE GENOMIC DNA]</scope>
    <source>
        <strain evidence="1 2">7_3_47FAA</strain>
    </source>
</reference>
<dbReference type="Proteomes" id="UP000011747">
    <property type="component" value="Unassembled WGS sequence"/>
</dbReference>
<dbReference type="RefSeq" id="WP_003352581.1">
    <property type="nucleotide sequence ID" value="NZ_JH414740.1"/>
</dbReference>
<dbReference type="EMBL" id="ACWF01000011">
    <property type="protein sequence ID" value="EHL79451.1"/>
    <property type="molecule type" value="Genomic_DNA"/>
</dbReference>
<comment type="caution">
    <text evidence="1">The sequence shown here is derived from an EMBL/GenBank/DDBJ whole genome shotgun (WGS) entry which is preliminary data.</text>
</comment>
<dbReference type="HOGENOM" id="CLU_033523_0_0_9"/>
<dbReference type="PATRIC" id="fig|665952.3.peg.311"/>
<proteinExistence type="predicted"/>
<dbReference type="AlphaFoldDB" id="G9QHB8"/>